<evidence type="ECO:0000313" key="4">
    <source>
        <dbReference type="WBParaSite" id="MBELARI_LOCUS11098"/>
    </source>
</evidence>
<dbReference type="AlphaFoldDB" id="A0AAF3J1Y1"/>
<feature type="domain" description="USP" evidence="2">
    <location>
        <begin position="483"/>
        <end position="860"/>
    </location>
</feature>
<dbReference type="InterPro" id="IPR050785">
    <property type="entry name" value="PAN2-PAN3_catalytic_subunit"/>
</dbReference>
<dbReference type="Proteomes" id="UP000887575">
    <property type="component" value="Unassembled WGS sequence"/>
</dbReference>
<dbReference type="PANTHER" id="PTHR15728:SF0">
    <property type="entry name" value="PAN2-PAN3 DEADENYLATION COMPLEX CATALYTIC SUBUNIT PAN2"/>
    <property type="match status" value="1"/>
</dbReference>
<evidence type="ECO:0000313" key="3">
    <source>
        <dbReference type="Proteomes" id="UP000887575"/>
    </source>
</evidence>
<dbReference type="GO" id="GO:0003676">
    <property type="term" value="F:nucleic acid binding"/>
    <property type="evidence" value="ECO:0007669"/>
    <property type="project" value="InterPro"/>
</dbReference>
<dbReference type="Pfam" id="PF20770">
    <property type="entry name" value="PAN2_N"/>
    <property type="match status" value="1"/>
</dbReference>
<dbReference type="Gene3D" id="3.90.70.10">
    <property type="entry name" value="Cysteine proteinases"/>
    <property type="match status" value="1"/>
</dbReference>
<dbReference type="Gene3D" id="2.130.10.10">
    <property type="entry name" value="YVTN repeat-like/Quinoprotein amine dehydrogenase"/>
    <property type="match status" value="1"/>
</dbReference>
<dbReference type="InterPro" id="IPR028881">
    <property type="entry name" value="PAN2_UCH_dom"/>
</dbReference>
<organism evidence="3 4">
    <name type="scientific">Mesorhabditis belari</name>
    <dbReference type="NCBI Taxonomy" id="2138241"/>
    <lineage>
        <taxon>Eukaryota</taxon>
        <taxon>Metazoa</taxon>
        <taxon>Ecdysozoa</taxon>
        <taxon>Nematoda</taxon>
        <taxon>Chromadorea</taxon>
        <taxon>Rhabditida</taxon>
        <taxon>Rhabditina</taxon>
        <taxon>Rhabditomorpha</taxon>
        <taxon>Rhabditoidea</taxon>
        <taxon>Rhabditidae</taxon>
        <taxon>Mesorhabditinae</taxon>
        <taxon>Mesorhabditis</taxon>
    </lineage>
</organism>
<feature type="compositionally biased region" description="Polar residues" evidence="1">
    <location>
        <begin position="1100"/>
        <end position="1117"/>
    </location>
</feature>
<dbReference type="InterPro" id="IPR012337">
    <property type="entry name" value="RNaseH-like_sf"/>
</dbReference>
<evidence type="ECO:0000256" key="1">
    <source>
        <dbReference type="SAM" id="MobiDB-lite"/>
    </source>
</evidence>
<evidence type="ECO:0000259" key="2">
    <source>
        <dbReference type="PROSITE" id="PS50235"/>
    </source>
</evidence>
<dbReference type="InterPro" id="IPR048841">
    <property type="entry name" value="PAN2_N"/>
</dbReference>
<dbReference type="Pfam" id="PF00929">
    <property type="entry name" value="RNase_T"/>
    <property type="match status" value="1"/>
</dbReference>
<proteinExistence type="predicted"/>
<dbReference type="CDD" id="cd02257">
    <property type="entry name" value="Peptidase_C19"/>
    <property type="match status" value="1"/>
</dbReference>
<dbReference type="GO" id="GO:0004535">
    <property type="term" value="F:poly(A)-specific ribonuclease activity"/>
    <property type="evidence" value="ECO:0007669"/>
    <property type="project" value="TreeGrafter"/>
</dbReference>
<dbReference type="InterPro" id="IPR013520">
    <property type="entry name" value="Ribonucl_H"/>
</dbReference>
<dbReference type="GO" id="GO:0000932">
    <property type="term" value="C:P-body"/>
    <property type="evidence" value="ECO:0007669"/>
    <property type="project" value="TreeGrafter"/>
</dbReference>
<reference evidence="4" key="1">
    <citation type="submission" date="2024-02" db="UniProtKB">
        <authorList>
            <consortium name="WormBaseParasite"/>
        </authorList>
    </citation>
    <scope>IDENTIFICATION</scope>
</reference>
<dbReference type="FunFam" id="3.30.420.10:FF:000175">
    <property type="entry name" value="RNA exonuclease 5"/>
    <property type="match status" value="1"/>
</dbReference>
<dbReference type="InterPro" id="IPR028889">
    <property type="entry name" value="USP"/>
</dbReference>
<dbReference type="SUPFAM" id="SSF54001">
    <property type="entry name" value="Cysteine proteinases"/>
    <property type="match status" value="1"/>
</dbReference>
<keyword evidence="3" id="KW-1185">Reference proteome</keyword>
<dbReference type="InterPro" id="IPR015943">
    <property type="entry name" value="WD40/YVTN_repeat-like_dom_sf"/>
</dbReference>
<dbReference type="PANTHER" id="PTHR15728">
    <property type="entry name" value="DEADENYLATION COMPLEX CATALYTIC SUBUNIT PAN2"/>
    <property type="match status" value="1"/>
</dbReference>
<dbReference type="SMART" id="SM00479">
    <property type="entry name" value="EXOIII"/>
    <property type="match status" value="1"/>
</dbReference>
<dbReference type="GO" id="GO:0000289">
    <property type="term" value="P:nuclear-transcribed mRNA poly(A) tail shortening"/>
    <property type="evidence" value="ECO:0007669"/>
    <property type="project" value="TreeGrafter"/>
</dbReference>
<dbReference type="InterPro" id="IPR038765">
    <property type="entry name" value="Papain-like_cys_pep_sf"/>
</dbReference>
<dbReference type="WBParaSite" id="MBELARI_LOCUS11098">
    <property type="protein sequence ID" value="MBELARI_LOCUS11098"/>
    <property type="gene ID" value="MBELARI_LOCUS11098"/>
</dbReference>
<protein>
    <submittedName>
        <fullName evidence="4">USP domain-containing protein</fullName>
    </submittedName>
</protein>
<accession>A0AAF3J1Y1</accession>
<dbReference type="InterPro" id="IPR036397">
    <property type="entry name" value="RNaseH_sf"/>
</dbReference>
<sequence length="1117" mass="126304">MYTAQEGVAIGGDALETQWLPQHTGTYRYHQPLATSLTQNPVANSALRFDPYEELLWAGTTAGRVYSYGDDFARYTAFGVTTHFSDKSPTVQSIEFTEDYILSLTNATLKANTRQGLSVFNHESPHMHHLSAMLRLPDAPNSLLMGGNQDRLLQFDLVTLKDQRVHILRNEKSAMIIRANDKNIFLGTRDGRVAVLNPKTFETVKVIEAHANLTDFDVSGNRLITCGQSVRGGTLHGDPYVKVYDLRTHQAMQPIPWGHTPRFCRFFLSYCDTRVILVGRDGPSQIVDLNSTVKEPLFQATSSTLESFDYSPSRQAIAFGTMFGEVNVWFDREEPVFNENAFETVFADPPCGPPQSFLYDDTTTPLAAVPLPFSPDDWLLSDWPEELCRPNYKVPRMPFRVSNITTRQFVGYAKNPLLHLKLKNFNLVPYVVDGTEETIEQVLAPPTVPTFYQKKMNTSLTAKRLTREFDERILKGMNSTDIPSVEPNSGSGFANPLTLLLYAVVPLRNLALNHLCQEELCLCCELGFLFRIYSDQKEATPVSTNNLMRALRGLEFKNESTNIPTLIHQFFCFILSNLHENLLETEHQLLETLLRTQININAKCVRCTEIQTFEEELIGLSLEYPEGCSRFGLTTLYEKALIKRRPTDSYCAKCDKDTIHERTAKVKSLPPILLIETNPATPGFESFWLTKIHEMEKRIPYVNPLRLFSLDGKGSDATPCRYGGQCRHQDTCKFRHPPNASDWSKEVDAWIEVAMMPPIGENEWVHIIPEEINIRLSQGIPIINDQPTNQETDVYKLCAMVSMIGNGEEDWPHAVAQIREGSSDEWLVSNELLVTRVPSKEALHVDYRWKLPSVLAYVRTDYMDTKEGARALVPDTIFSVDTNLTGNHEIARDRRARLAPNFDDIVALDAEFIDVNEDIGRKSIARLSCVDGRDGQVIMDDHVATCPGDNVGNYLTHVSGIIRDDLDPITSTKHLTTLKTVYLKILNLVQKDVKFVGHALSNDFSALNLYVPPNQILDTVHLFRDRAPQCRMLSLQFLAYHLLNEKIQQNIHDSVEDARIALQLYRKWEELNASGDLEKAIQQLYETGKQCNWRAGGSNRGRQSSSPEQSTLSNASK</sequence>
<feature type="region of interest" description="Disordered" evidence="1">
    <location>
        <begin position="1093"/>
        <end position="1117"/>
    </location>
</feature>
<dbReference type="InterPro" id="IPR011044">
    <property type="entry name" value="Quino_amine_DH_bsu"/>
</dbReference>
<dbReference type="GO" id="GO:0031251">
    <property type="term" value="C:PAN complex"/>
    <property type="evidence" value="ECO:0007669"/>
    <property type="project" value="TreeGrafter"/>
</dbReference>
<name>A0AAF3J1Y1_9BILA</name>
<dbReference type="SUPFAM" id="SSF50969">
    <property type="entry name" value="YVTN repeat-like/Quinoprotein amine dehydrogenase"/>
    <property type="match status" value="1"/>
</dbReference>
<dbReference type="PROSITE" id="PS50235">
    <property type="entry name" value="USP_3"/>
    <property type="match status" value="1"/>
</dbReference>
<dbReference type="SUPFAM" id="SSF53098">
    <property type="entry name" value="Ribonuclease H-like"/>
    <property type="match status" value="1"/>
</dbReference>
<dbReference type="Gene3D" id="3.30.420.10">
    <property type="entry name" value="Ribonuclease H-like superfamily/Ribonuclease H"/>
    <property type="match status" value="1"/>
</dbReference>
<dbReference type="Pfam" id="PF13423">
    <property type="entry name" value="UCH_1"/>
    <property type="match status" value="1"/>
</dbReference>